<comment type="caution">
    <text evidence="4">The sequence shown here is derived from an EMBL/GenBank/DDBJ whole genome shotgun (WGS) entry which is preliminary data.</text>
</comment>
<reference evidence="4" key="1">
    <citation type="submission" date="2022-11" db="EMBL/GenBank/DDBJ databases">
        <title>Marilongibacter aestuarii gen. nov., sp. nov., isolated from tidal flat sediment.</title>
        <authorList>
            <person name="Jiayan W."/>
        </authorList>
    </citation>
    <scope>NUCLEOTIDE SEQUENCE</scope>
    <source>
        <strain evidence="4">Z1-6</strain>
    </source>
</reference>
<dbReference type="PROSITE" id="PS51257">
    <property type="entry name" value="PROKAR_LIPOPROTEIN"/>
    <property type="match status" value="1"/>
</dbReference>
<keyword evidence="1" id="KW-0732">Signal</keyword>
<sequence>MCRNIVFVLLLVFLSLQSCRAKDIKVGAEQPEEYLPFLKDKKVGLVVNNTSLVQGVHLVDYLLANELQIVKIFAPEHGFRGDVSAGGNVEDGVDTRTGVPVLSLYGKDKKPTPEHLNVIDVVVYDIQDVGCRFYTYISTLHLVMEACAENNLPLVVFDRPNPNGDYVAGPIRKPGFESFVGMDPIPVVHGCTVGELAKMINEEGWHKAGKKCELMVVPVKNYDHKMRYSLPERPSPNLPNDLAIRLYPSLCFFEATSVSVGRGTEFPFQVLGGLHENLGDFEFTPKSIPGVAINPLNMDKKCYGIDLRVLQEIPRFTLKYFIDYYSSYENEEEFLTRENWFNLLAGTDELIKQIREGKTEEEIVKSWQPELDQFKALRKKYLLYPDFE</sequence>
<dbReference type="Pfam" id="PF20732">
    <property type="entry name" value="NamZ_C"/>
    <property type="match status" value="1"/>
</dbReference>
<evidence type="ECO:0000256" key="1">
    <source>
        <dbReference type="SAM" id="SignalP"/>
    </source>
</evidence>
<protein>
    <submittedName>
        <fullName evidence="4">DUF1343 domain-containing protein</fullName>
    </submittedName>
</protein>
<evidence type="ECO:0000313" key="4">
    <source>
        <dbReference type="EMBL" id="MCY1721344.1"/>
    </source>
</evidence>
<evidence type="ECO:0000259" key="3">
    <source>
        <dbReference type="Pfam" id="PF20732"/>
    </source>
</evidence>
<dbReference type="PANTHER" id="PTHR42915:SF1">
    <property type="entry name" value="PEPTIDOGLYCAN BETA-N-ACETYLMURAMIDASE NAMZ"/>
    <property type="match status" value="1"/>
</dbReference>
<feature type="signal peptide" evidence="1">
    <location>
        <begin position="1"/>
        <end position="21"/>
    </location>
</feature>
<dbReference type="AlphaFoldDB" id="A0A9X3F689"/>
<evidence type="ECO:0000313" key="5">
    <source>
        <dbReference type="Proteomes" id="UP001145087"/>
    </source>
</evidence>
<dbReference type="PANTHER" id="PTHR42915">
    <property type="entry name" value="HYPOTHETICAL 460 KDA PROTEIN IN FEUA-SIGW INTERGENIC REGION [PRECURSOR]"/>
    <property type="match status" value="1"/>
</dbReference>
<dbReference type="RefSeq" id="WP_343333675.1">
    <property type="nucleotide sequence ID" value="NZ_JAPOHD010000027.1"/>
</dbReference>
<name>A0A9X3F689_9BACT</name>
<dbReference type="InterPro" id="IPR008302">
    <property type="entry name" value="NamZ"/>
</dbReference>
<gene>
    <name evidence="4" type="ORF">OU798_13395</name>
</gene>
<dbReference type="Gene3D" id="3.90.1150.140">
    <property type="match status" value="1"/>
</dbReference>
<proteinExistence type="predicted"/>
<dbReference type="PIRSF" id="PIRSF016719">
    <property type="entry name" value="UCP016719"/>
    <property type="match status" value="1"/>
</dbReference>
<feature type="domain" description="Peptidoglycan beta-N-acetylmuramidase NamZ C-terminal" evidence="3">
    <location>
        <begin position="246"/>
        <end position="384"/>
    </location>
</feature>
<dbReference type="Pfam" id="PF07075">
    <property type="entry name" value="NamZ_N"/>
    <property type="match status" value="1"/>
</dbReference>
<organism evidence="4 5">
    <name type="scientific">Draconibacterium aestuarii</name>
    <dbReference type="NCBI Taxonomy" id="2998507"/>
    <lineage>
        <taxon>Bacteria</taxon>
        <taxon>Pseudomonadati</taxon>
        <taxon>Bacteroidota</taxon>
        <taxon>Bacteroidia</taxon>
        <taxon>Marinilabiliales</taxon>
        <taxon>Prolixibacteraceae</taxon>
        <taxon>Draconibacterium</taxon>
    </lineage>
</organism>
<dbReference type="InterPro" id="IPR048502">
    <property type="entry name" value="NamZ_N"/>
</dbReference>
<dbReference type="Proteomes" id="UP001145087">
    <property type="component" value="Unassembled WGS sequence"/>
</dbReference>
<keyword evidence="5" id="KW-1185">Reference proteome</keyword>
<evidence type="ECO:0000259" key="2">
    <source>
        <dbReference type="Pfam" id="PF07075"/>
    </source>
</evidence>
<feature type="chain" id="PRO_5040916389" evidence="1">
    <location>
        <begin position="22"/>
        <end position="388"/>
    </location>
</feature>
<dbReference type="InterPro" id="IPR048503">
    <property type="entry name" value="NamZ_C"/>
</dbReference>
<dbReference type="GO" id="GO:0033922">
    <property type="term" value="F:peptidoglycan beta-N-acetylmuramidase activity"/>
    <property type="evidence" value="ECO:0007669"/>
    <property type="project" value="InterPro"/>
</dbReference>
<accession>A0A9X3F689</accession>
<dbReference type="Gene3D" id="3.40.50.12170">
    <property type="entry name" value="Uncharacterised protein PF07075, DUF1343"/>
    <property type="match status" value="1"/>
</dbReference>
<feature type="domain" description="Peptidoglycan beta-N-acetylmuramidase NamZ N-terminal" evidence="2">
    <location>
        <begin position="43"/>
        <end position="240"/>
    </location>
</feature>
<dbReference type="EMBL" id="JAPOHD010000027">
    <property type="protein sequence ID" value="MCY1721344.1"/>
    <property type="molecule type" value="Genomic_DNA"/>
</dbReference>